<keyword evidence="12" id="KW-0067">ATP-binding</keyword>
<keyword evidence="11" id="KW-0378">Hydrolase</keyword>
<keyword evidence="21" id="KW-1133">Transmembrane helix</keyword>
<keyword evidence="14" id="KW-0904">Protein phosphatase</keyword>
<dbReference type="AlphaFoldDB" id="A0AA41ZBD3"/>
<evidence type="ECO:0000256" key="13">
    <source>
        <dbReference type="ARBA" id="ARBA00022842"/>
    </source>
</evidence>
<keyword evidence="16" id="KW-0346">Stress response</keyword>
<keyword evidence="9" id="KW-0547">Nucleotide-binding</keyword>
<evidence type="ECO:0000256" key="15">
    <source>
        <dbReference type="ARBA" id="ARBA00023012"/>
    </source>
</evidence>
<keyword evidence="25" id="KW-1185">Reference proteome</keyword>
<dbReference type="InterPro" id="IPR003661">
    <property type="entry name" value="HisK_dim/P_dom"/>
</dbReference>
<evidence type="ECO:0000256" key="5">
    <source>
        <dbReference type="ARBA" id="ARBA00012438"/>
    </source>
</evidence>
<dbReference type="EC" id="2.7.13.3" evidence="5"/>
<organism evidence="24 25">
    <name type="scientific">Sphingomonas lycopersici</name>
    <dbReference type="NCBI Taxonomy" id="2951807"/>
    <lineage>
        <taxon>Bacteria</taxon>
        <taxon>Pseudomonadati</taxon>
        <taxon>Pseudomonadota</taxon>
        <taxon>Alphaproteobacteria</taxon>
        <taxon>Sphingomonadales</taxon>
        <taxon>Sphingomonadaceae</taxon>
        <taxon>Sphingomonas</taxon>
    </lineage>
</organism>
<keyword evidence="7" id="KW-0597">Phosphoprotein</keyword>
<evidence type="ECO:0000256" key="16">
    <source>
        <dbReference type="ARBA" id="ARBA00023016"/>
    </source>
</evidence>
<dbReference type="InterPro" id="IPR004358">
    <property type="entry name" value="Sig_transdc_His_kin-like_C"/>
</dbReference>
<proteinExistence type="predicted"/>
<keyword evidence="21" id="KW-0472">Membrane</keyword>
<feature type="domain" description="Histidine kinase" evidence="22">
    <location>
        <begin position="252"/>
        <end position="449"/>
    </location>
</feature>
<comment type="subcellular location">
    <subcellularLocation>
        <location evidence="4">Cell membrane</location>
        <topology evidence="4">Multi-pass membrane protein</topology>
    </subcellularLocation>
</comment>
<accession>A0AA41ZBD3</accession>
<keyword evidence="21" id="KW-0812">Transmembrane</keyword>
<dbReference type="Gene3D" id="3.30.565.10">
    <property type="entry name" value="Histidine kinase-like ATPase, C-terminal domain"/>
    <property type="match status" value="1"/>
</dbReference>
<dbReference type="RefSeq" id="WP_265267597.1">
    <property type="nucleotide sequence ID" value="NZ_JANFAV010000001.1"/>
</dbReference>
<evidence type="ECO:0000256" key="1">
    <source>
        <dbReference type="ARBA" id="ARBA00000085"/>
    </source>
</evidence>
<keyword evidence="8" id="KW-0808">Transferase</keyword>
<comment type="caution">
    <text evidence="24">The sequence shown here is derived from an EMBL/GenBank/DDBJ whole genome shotgun (WGS) entry which is preliminary data.</text>
</comment>
<keyword evidence="10 24" id="KW-0418">Kinase</keyword>
<dbReference type="Gene3D" id="1.10.287.130">
    <property type="match status" value="1"/>
</dbReference>
<dbReference type="GO" id="GO:0005886">
    <property type="term" value="C:plasma membrane"/>
    <property type="evidence" value="ECO:0007669"/>
    <property type="project" value="UniProtKB-SubCell"/>
</dbReference>
<dbReference type="PANTHER" id="PTHR44936">
    <property type="entry name" value="SENSOR PROTEIN CREC"/>
    <property type="match status" value="1"/>
</dbReference>
<evidence type="ECO:0000256" key="17">
    <source>
        <dbReference type="ARBA" id="ARBA00023026"/>
    </source>
</evidence>
<dbReference type="InterPro" id="IPR005467">
    <property type="entry name" value="His_kinase_dom"/>
</dbReference>
<evidence type="ECO:0000256" key="8">
    <source>
        <dbReference type="ARBA" id="ARBA00022679"/>
    </source>
</evidence>
<keyword evidence="13" id="KW-0460">Magnesium</keyword>
<dbReference type="GO" id="GO:0000155">
    <property type="term" value="F:phosphorelay sensor kinase activity"/>
    <property type="evidence" value="ECO:0007669"/>
    <property type="project" value="InterPro"/>
</dbReference>
<evidence type="ECO:0000256" key="10">
    <source>
        <dbReference type="ARBA" id="ARBA00022777"/>
    </source>
</evidence>
<evidence type="ECO:0000256" key="18">
    <source>
        <dbReference type="ARBA" id="ARBA00023211"/>
    </source>
</evidence>
<dbReference type="CDD" id="cd00082">
    <property type="entry name" value="HisKA"/>
    <property type="match status" value="1"/>
</dbReference>
<dbReference type="PRINTS" id="PR00344">
    <property type="entry name" value="BCTRLSENSOR"/>
</dbReference>
<dbReference type="InterPro" id="IPR003594">
    <property type="entry name" value="HATPase_dom"/>
</dbReference>
<feature type="transmembrane region" description="Helical" evidence="21">
    <location>
        <begin position="159"/>
        <end position="190"/>
    </location>
</feature>
<dbReference type="SUPFAM" id="SSF47384">
    <property type="entry name" value="Homodimeric domain of signal transducing histidine kinase"/>
    <property type="match status" value="1"/>
</dbReference>
<evidence type="ECO:0000256" key="14">
    <source>
        <dbReference type="ARBA" id="ARBA00022912"/>
    </source>
</evidence>
<evidence type="ECO:0000256" key="7">
    <source>
        <dbReference type="ARBA" id="ARBA00022553"/>
    </source>
</evidence>
<keyword evidence="17" id="KW-0843">Virulence</keyword>
<evidence type="ECO:0000256" key="9">
    <source>
        <dbReference type="ARBA" id="ARBA00022741"/>
    </source>
</evidence>
<comment type="catalytic activity">
    <reaction evidence="1">
        <text>ATP + protein L-histidine = ADP + protein N-phospho-L-histidine.</text>
        <dbReference type="EC" id="2.7.13.3"/>
    </reaction>
</comment>
<name>A0AA41ZBD3_9SPHN</name>
<dbReference type="SMART" id="SM00388">
    <property type="entry name" value="HisKA"/>
    <property type="match status" value="1"/>
</dbReference>
<evidence type="ECO:0000313" key="24">
    <source>
        <dbReference type="EMBL" id="MCW6533576.1"/>
    </source>
</evidence>
<dbReference type="GO" id="GO:0004721">
    <property type="term" value="F:phosphoprotein phosphatase activity"/>
    <property type="evidence" value="ECO:0007669"/>
    <property type="project" value="UniProtKB-KW"/>
</dbReference>
<evidence type="ECO:0000256" key="6">
    <source>
        <dbReference type="ARBA" id="ARBA00022475"/>
    </source>
</evidence>
<reference evidence="24" key="1">
    <citation type="submission" date="2022-06" db="EMBL/GenBank/DDBJ databases">
        <title>Sphingomonas sp. nov. isolated from rhizosphere soil of tomato.</title>
        <authorList>
            <person name="Dong H."/>
            <person name="Gao R."/>
        </authorList>
    </citation>
    <scope>NUCLEOTIDE SEQUENCE</scope>
    <source>
        <strain evidence="24">MMSM24</strain>
    </source>
</reference>
<keyword evidence="6" id="KW-1003">Cell membrane</keyword>
<keyword evidence="15" id="KW-0902">Two-component regulatory system</keyword>
<evidence type="ECO:0000256" key="20">
    <source>
        <dbReference type="ARBA" id="ARBA00041776"/>
    </source>
</evidence>
<evidence type="ECO:0000256" key="3">
    <source>
        <dbReference type="ARBA" id="ARBA00001946"/>
    </source>
</evidence>
<evidence type="ECO:0000256" key="12">
    <source>
        <dbReference type="ARBA" id="ARBA00022840"/>
    </source>
</evidence>
<evidence type="ECO:0000256" key="21">
    <source>
        <dbReference type="SAM" id="Phobius"/>
    </source>
</evidence>
<dbReference type="SUPFAM" id="SSF55874">
    <property type="entry name" value="ATPase domain of HSP90 chaperone/DNA topoisomerase II/histidine kinase"/>
    <property type="match status" value="1"/>
</dbReference>
<keyword evidence="18" id="KW-0464">Manganese</keyword>
<evidence type="ECO:0000256" key="11">
    <source>
        <dbReference type="ARBA" id="ARBA00022801"/>
    </source>
</evidence>
<dbReference type="EMBL" id="JANFAV010000001">
    <property type="protein sequence ID" value="MCW6533576.1"/>
    <property type="molecule type" value="Genomic_DNA"/>
</dbReference>
<evidence type="ECO:0000259" key="22">
    <source>
        <dbReference type="PROSITE" id="PS50109"/>
    </source>
</evidence>
<protein>
    <recommendedName>
        <fullName evidence="19">Signal transduction histidine-protein kinase/phosphatase MprB</fullName>
        <ecNumber evidence="5">2.7.13.3</ecNumber>
    </recommendedName>
    <alternativeName>
        <fullName evidence="20">Mycobacterial persistence regulator B</fullName>
    </alternativeName>
</protein>
<dbReference type="Proteomes" id="UP001165565">
    <property type="component" value="Unassembled WGS sequence"/>
</dbReference>
<dbReference type="PROSITE" id="PS50885">
    <property type="entry name" value="HAMP"/>
    <property type="match status" value="1"/>
</dbReference>
<feature type="domain" description="HAMP" evidence="23">
    <location>
        <begin position="191"/>
        <end position="244"/>
    </location>
</feature>
<dbReference type="InterPro" id="IPR050980">
    <property type="entry name" value="2C_sensor_his_kinase"/>
</dbReference>
<dbReference type="SMART" id="SM00387">
    <property type="entry name" value="HATPase_c"/>
    <property type="match status" value="1"/>
</dbReference>
<evidence type="ECO:0000259" key="23">
    <source>
        <dbReference type="PROSITE" id="PS50885"/>
    </source>
</evidence>
<comment type="cofactor">
    <cofactor evidence="3">
        <name>Mg(2+)</name>
        <dbReference type="ChEBI" id="CHEBI:18420"/>
    </cofactor>
</comment>
<dbReference type="GO" id="GO:0005524">
    <property type="term" value="F:ATP binding"/>
    <property type="evidence" value="ECO:0007669"/>
    <property type="project" value="UniProtKB-KW"/>
</dbReference>
<dbReference type="PROSITE" id="PS50109">
    <property type="entry name" value="HIS_KIN"/>
    <property type="match status" value="1"/>
</dbReference>
<dbReference type="InterPro" id="IPR036097">
    <property type="entry name" value="HisK_dim/P_sf"/>
</dbReference>
<dbReference type="PANTHER" id="PTHR44936:SF9">
    <property type="entry name" value="SENSOR PROTEIN CREC"/>
    <property type="match status" value="1"/>
</dbReference>
<evidence type="ECO:0000256" key="2">
    <source>
        <dbReference type="ARBA" id="ARBA00001936"/>
    </source>
</evidence>
<dbReference type="Pfam" id="PF02518">
    <property type="entry name" value="HATPase_c"/>
    <property type="match status" value="1"/>
</dbReference>
<dbReference type="InterPro" id="IPR036890">
    <property type="entry name" value="HATPase_C_sf"/>
</dbReference>
<evidence type="ECO:0000256" key="4">
    <source>
        <dbReference type="ARBA" id="ARBA00004651"/>
    </source>
</evidence>
<comment type="cofactor">
    <cofactor evidence="2">
        <name>Mn(2+)</name>
        <dbReference type="ChEBI" id="CHEBI:29035"/>
    </cofactor>
</comment>
<gene>
    <name evidence="24" type="ORF">NEE01_02120</name>
</gene>
<evidence type="ECO:0000256" key="19">
    <source>
        <dbReference type="ARBA" id="ARBA00040454"/>
    </source>
</evidence>
<dbReference type="CDD" id="cd00075">
    <property type="entry name" value="HATPase"/>
    <property type="match status" value="1"/>
</dbReference>
<evidence type="ECO:0000313" key="25">
    <source>
        <dbReference type="Proteomes" id="UP001165565"/>
    </source>
</evidence>
<dbReference type="InterPro" id="IPR003660">
    <property type="entry name" value="HAMP_dom"/>
</dbReference>
<sequence length="451" mass="47983">MSDTPASLRWSLTWRLSALQAVLLTVLAVLIVAALAATGNFMTLEPEDETIDAIASAVVRGDSGTLKLRETQAFAARSAETPGLWFVVRQHDGATLAYGKVPAAYAEMGAALDHVGQARFGSMLNGDFVPAARLKTVSAAAGDLQILTGANGAVSPGRLLAAVGLLFASVVLPLIAITAIATIIAAPLVVRRALASADAIAARAKQIDIDRRGTRLPSHNVPQEIVPLVEAVNGALARLDDGYEHQRKFFAYLAHEWRTPIAILQTRLDALPAGPDKVLLLQDLARLANLTEQFLDLQRFGHRFEPARINLVAVTRQVVFDLAPLAIAAGYEPVFEADEETIDVLGDAAAIERAITNLLQNAIQHGGGRGQITTQISRSSGITISDEGEGVPADDRERIFDPFFRVNGHGFGLGLNLVREIVGRHGGRIWVTEAPSGGASFRLILPLLPAG</sequence>